<dbReference type="AlphaFoldDB" id="A0A1D6HBF0"/>
<dbReference type="EMBL" id="CM000781">
    <property type="protein sequence ID" value="AQK72032.1"/>
    <property type="molecule type" value="Genomic_DNA"/>
</dbReference>
<gene>
    <name evidence="1" type="ORF">ZEAMMB73_Zm00001d016956</name>
</gene>
<name>A0A1D6HBF0_MAIZE</name>
<accession>A0A1D6HBF0</accession>
<reference evidence="1" key="1">
    <citation type="submission" date="2015-12" db="EMBL/GenBank/DDBJ databases">
        <title>Update maize B73 reference genome by single molecule sequencing technologies.</title>
        <authorList>
            <consortium name="Maize Genome Sequencing Project"/>
            <person name="Ware D."/>
        </authorList>
    </citation>
    <scope>NUCLEOTIDE SEQUENCE</scope>
    <source>
        <tissue evidence="1">Seedling</tissue>
    </source>
</reference>
<sequence length="117" mass="13023">MEADCHGGSEHRGEGGRGTHTPSSVWRPPSEHPPAPPPFFSLHRVVIILQKVQGHRGHVDGLHDGRTTPHGEAHRCHLPQGPLGRPCPFVLFLGGWRVIWRDLPMGQNLFCAWRCIP</sequence>
<proteinExistence type="predicted"/>
<organism evidence="1">
    <name type="scientific">Zea mays</name>
    <name type="common">Maize</name>
    <dbReference type="NCBI Taxonomy" id="4577"/>
    <lineage>
        <taxon>Eukaryota</taxon>
        <taxon>Viridiplantae</taxon>
        <taxon>Streptophyta</taxon>
        <taxon>Embryophyta</taxon>
        <taxon>Tracheophyta</taxon>
        <taxon>Spermatophyta</taxon>
        <taxon>Magnoliopsida</taxon>
        <taxon>Liliopsida</taxon>
        <taxon>Poales</taxon>
        <taxon>Poaceae</taxon>
        <taxon>PACMAD clade</taxon>
        <taxon>Panicoideae</taxon>
        <taxon>Andropogonodae</taxon>
        <taxon>Andropogoneae</taxon>
        <taxon>Tripsacinae</taxon>
        <taxon>Zea</taxon>
    </lineage>
</organism>
<evidence type="ECO:0000313" key="1">
    <source>
        <dbReference type="EMBL" id="AQK72032.1"/>
    </source>
</evidence>
<protein>
    <submittedName>
        <fullName evidence="1">Uncharacterized protein</fullName>
    </submittedName>
</protein>